<reference evidence="3" key="2">
    <citation type="submission" date="2025-08" db="UniProtKB">
        <authorList>
            <consortium name="RefSeq"/>
        </authorList>
    </citation>
    <scope>IDENTIFICATION</scope>
    <source>
        <tissue evidence="3">Leaf</tissue>
    </source>
</reference>
<evidence type="ECO:0000313" key="3">
    <source>
        <dbReference type="RefSeq" id="XP_021840857.2"/>
    </source>
</evidence>
<feature type="region of interest" description="Disordered" evidence="1">
    <location>
        <begin position="68"/>
        <end position="364"/>
    </location>
</feature>
<feature type="compositionally biased region" description="Polar residues" evidence="1">
    <location>
        <begin position="338"/>
        <end position="348"/>
    </location>
</feature>
<dbReference type="AlphaFoldDB" id="A0A9R0I1N7"/>
<feature type="compositionally biased region" description="Basic and acidic residues" evidence="1">
    <location>
        <begin position="556"/>
        <end position="575"/>
    </location>
</feature>
<accession>A0A9R0I1N7</accession>
<feature type="compositionally biased region" description="Polar residues" evidence="1">
    <location>
        <begin position="462"/>
        <end position="486"/>
    </location>
</feature>
<keyword evidence="2" id="KW-1185">Reference proteome</keyword>
<feature type="region of interest" description="Disordered" evidence="1">
    <location>
        <begin position="1"/>
        <end position="39"/>
    </location>
</feature>
<gene>
    <name evidence="3" type="primary">LOC110780863</name>
</gene>
<feature type="compositionally biased region" description="Polar residues" evidence="1">
    <location>
        <begin position="87"/>
        <end position="106"/>
    </location>
</feature>
<proteinExistence type="predicted"/>
<feature type="compositionally biased region" description="Polar residues" evidence="1">
    <location>
        <begin position="114"/>
        <end position="134"/>
    </location>
</feature>
<feature type="compositionally biased region" description="Polar residues" evidence="1">
    <location>
        <begin position="170"/>
        <end position="190"/>
    </location>
</feature>
<name>A0A9R0I1N7_SPIOL</name>
<protein>
    <recommendedName>
        <fullName evidence="4">BZIP domain-containing protein</fullName>
    </recommendedName>
</protein>
<feature type="region of interest" description="Disordered" evidence="1">
    <location>
        <begin position="460"/>
        <end position="582"/>
    </location>
</feature>
<evidence type="ECO:0000313" key="2">
    <source>
        <dbReference type="Proteomes" id="UP000813463"/>
    </source>
</evidence>
<dbReference type="Proteomes" id="UP000813463">
    <property type="component" value="Chromosome 4"/>
</dbReference>
<evidence type="ECO:0000256" key="1">
    <source>
        <dbReference type="SAM" id="MobiDB-lite"/>
    </source>
</evidence>
<evidence type="ECO:0008006" key="4">
    <source>
        <dbReference type="Google" id="ProtNLM"/>
    </source>
</evidence>
<feature type="compositionally biased region" description="Polar residues" evidence="1">
    <location>
        <begin position="142"/>
        <end position="162"/>
    </location>
</feature>
<dbReference type="KEGG" id="soe:110780863"/>
<feature type="compositionally biased region" description="Polar residues" evidence="1">
    <location>
        <begin position="198"/>
        <end position="218"/>
    </location>
</feature>
<dbReference type="GeneID" id="110780863"/>
<dbReference type="RefSeq" id="XP_021840857.2">
    <property type="nucleotide sequence ID" value="XM_021985165.2"/>
</dbReference>
<organism evidence="2 3">
    <name type="scientific">Spinacia oleracea</name>
    <name type="common">Spinach</name>
    <dbReference type="NCBI Taxonomy" id="3562"/>
    <lineage>
        <taxon>Eukaryota</taxon>
        <taxon>Viridiplantae</taxon>
        <taxon>Streptophyta</taxon>
        <taxon>Embryophyta</taxon>
        <taxon>Tracheophyta</taxon>
        <taxon>Spermatophyta</taxon>
        <taxon>Magnoliopsida</taxon>
        <taxon>eudicotyledons</taxon>
        <taxon>Gunneridae</taxon>
        <taxon>Pentapetalae</taxon>
        <taxon>Caryophyllales</taxon>
        <taxon>Chenopodiaceae</taxon>
        <taxon>Chenopodioideae</taxon>
        <taxon>Anserineae</taxon>
        <taxon>Spinacia</taxon>
    </lineage>
</organism>
<feature type="compositionally biased region" description="Basic and acidic residues" evidence="1">
    <location>
        <begin position="1"/>
        <end position="20"/>
    </location>
</feature>
<feature type="compositionally biased region" description="Polar residues" evidence="1">
    <location>
        <begin position="268"/>
        <end position="301"/>
    </location>
</feature>
<sequence>MDNGKGKNKVDECDPEHNYEDDFDIYSSSSSDDELPETDENFMIAEPDEPLRQISTDLVLAAPYSQIQRSQRLSGEGSGRKRMWEAGSSSQSPFHHQLETGSSSQSRFRHHLETGSSSQSQFHHQLETGSSSQSRFRHHLETGSSSQSQFHHQLETGSSSQSRFRHHLETGSSSQSQFHHQLETGSSSQSRFRHHLETGSSSQSQFRHQLETGSSSQSRFRHHLETGSSSQSQFHHQLETGSSSQSQFHHQLETGSSSQSRFRHHLETGSSSQSQFHHQLETGSSSQIQFHHQLETGSSSQRRFHHQLETGSSSQRRFHHQLETGSSSRSQIHHQLESDSGQQATQPGDNLIPPAPQLTTGFPSETNSVSPYLCANNYTWNKQGSLNKSVLERLDSLDKRVSEQKHAKGRILKLETKIIIQNEIIAGLEADNTELSCRISMLEDFVLKSIHLLERKTANDDIGSNSATDNGKSIPSVNASPCTNVGSVLGARRSDPTSVPPKKREIRFQDGGNEAENLERQGSISELDNADGPSGMLIQDDGMVNTGSEPSAFNTDRNKPITESGKTQDQKDHANTDTSPTQ</sequence>
<reference evidence="2" key="1">
    <citation type="journal article" date="2021" name="Nat. Commun.">
        <title>Genomic analyses provide insights into spinach domestication and the genetic basis of agronomic traits.</title>
        <authorList>
            <person name="Cai X."/>
            <person name="Sun X."/>
            <person name="Xu C."/>
            <person name="Sun H."/>
            <person name="Wang X."/>
            <person name="Ge C."/>
            <person name="Zhang Z."/>
            <person name="Wang Q."/>
            <person name="Fei Z."/>
            <person name="Jiao C."/>
            <person name="Wang Q."/>
        </authorList>
    </citation>
    <scope>NUCLEOTIDE SEQUENCE [LARGE SCALE GENOMIC DNA]</scope>
    <source>
        <strain evidence="2">cv. Varoflay</strain>
    </source>
</reference>
<feature type="compositionally biased region" description="Polar residues" evidence="1">
    <location>
        <begin position="545"/>
        <end position="555"/>
    </location>
</feature>
<feature type="compositionally biased region" description="Polar residues" evidence="1">
    <location>
        <begin position="226"/>
        <end position="260"/>
    </location>
</feature>